<dbReference type="EMBL" id="HACG01010527">
    <property type="protein sequence ID" value="CEK57392.1"/>
    <property type="molecule type" value="Transcribed_RNA"/>
</dbReference>
<dbReference type="PANTHER" id="PTHR12687:SF4">
    <property type="entry name" value="NUCLEOLAR COMPLEX PROTEIN 2 HOMOLOG"/>
    <property type="match status" value="1"/>
</dbReference>
<dbReference type="Pfam" id="PF03715">
    <property type="entry name" value="Noc2"/>
    <property type="match status" value="1"/>
</dbReference>
<feature type="region of interest" description="Disordered" evidence="4">
    <location>
        <begin position="134"/>
        <end position="233"/>
    </location>
</feature>
<name>A0A0B6YMI2_9EUPU</name>
<organism evidence="5">
    <name type="scientific">Arion vulgaris</name>
    <dbReference type="NCBI Taxonomy" id="1028688"/>
    <lineage>
        <taxon>Eukaryota</taxon>
        <taxon>Metazoa</taxon>
        <taxon>Spiralia</taxon>
        <taxon>Lophotrochozoa</taxon>
        <taxon>Mollusca</taxon>
        <taxon>Gastropoda</taxon>
        <taxon>Heterobranchia</taxon>
        <taxon>Euthyneura</taxon>
        <taxon>Panpulmonata</taxon>
        <taxon>Eupulmonata</taxon>
        <taxon>Stylommatophora</taxon>
        <taxon>Helicina</taxon>
        <taxon>Arionoidea</taxon>
        <taxon>Arionidae</taxon>
        <taxon>Arion</taxon>
    </lineage>
</organism>
<dbReference type="GO" id="GO:0000122">
    <property type="term" value="P:negative regulation of transcription by RNA polymerase II"/>
    <property type="evidence" value="ECO:0007669"/>
    <property type="project" value="TreeGrafter"/>
</dbReference>
<feature type="non-terminal residue" evidence="5">
    <location>
        <position position="1"/>
    </location>
</feature>
<dbReference type="GO" id="GO:0005654">
    <property type="term" value="C:nucleoplasm"/>
    <property type="evidence" value="ECO:0007669"/>
    <property type="project" value="TreeGrafter"/>
</dbReference>
<dbReference type="GO" id="GO:0042273">
    <property type="term" value="P:ribosomal large subunit biogenesis"/>
    <property type="evidence" value="ECO:0007669"/>
    <property type="project" value="TreeGrafter"/>
</dbReference>
<dbReference type="GO" id="GO:0003714">
    <property type="term" value="F:transcription corepressor activity"/>
    <property type="evidence" value="ECO:0007669"/>
    <property type="project" value="TreeGrafter"/>
</dbReference>
<feature type="compositionally biased region" description="Acidic residues" evidence="4">
    <location>
        <begin position="179"/>
        <end position="191"/>
    </location>
</feature>
<dbReference type="AlphaFoldDB" id="A0A0B6YMI2"/>
<dbReference type="GO" id="GO:0030691">
    <property type="term" value="C:Noc2p-Noc3p complex"/>
    <property type="evidence" value="ECO:0007669"/>
    <property type="project" value="TreeGrafter"/>
</dbReference>
<accession>A0A0B6YMI2</accession>
<dbReference type="GO" id="GO:0042393">
    <property type="term" value="F:histone binding"/>
    <property type="evidence" value="ECO:0007669"/>
    <property type="project" value="TreeGrafter"/>
</dbReference>
<keyword evidence="3" id="KW-0539">Nucleus</keyword>
<dbReference type="GO" id="GO:0030690">
    <property type="term" value="C:Noc1p-Noc2p complex"/>
    <property type="evidence" value="ECO:0007669"/>
    <property type="project" value="TreeGrafter"/>
</dbReference>
<gene>
    <name evidence="5" type="primary">ORF30051</name>
</gene>
<dbReference type="GO" id="GO:0005730">
    <property type="term" value="C:nucleolus"/>
    <property type="evidence" value="ECO:0007669"/>
    <property type="project" value="TreeGrafter"/>
</dbReference>
<evidence type="ECO:0000313" key="5">
    <source>
        <dbReference type="EMBL" id="CEK57392.1"/>
    </source>
</evidence>
<feature type="compositionally biased region" description="Acidic residues" evidence="4">
    <location>
        <begin position="155"/>
        <end position="169"/>
    </location>
</feature>
<evidence type="ECO:0000256" key="2">
    <source>
        <dbReference type="ARBA" id="ARBA00005907"/>
    </source>
</evidence>
<dbReference type="InterPro" id="IPR005343">
    <property type="entry name" value="Noc2"/>
</dbReference>
<dbReference type="PANTHER" id="PTHR12687">
    <property type="entry name" value="NUCLEOLAR COMPLEX 2 AND RAD4-RELATED"/>
    <property type="match status" value="1"/>
</dbReference>
<sequence>IIPSVLQLKDFLKKCKIANYCKQVRQIVDKIQEQSKVIVEKRKRSSINLTDFQAVSLWESELESSGTPLRKYFTSWRKMRDRELQHQASNKELISGAAIDIPTIDRKKPNKATLEEREDYNKLFENVSDSDDETRFMLKEERPEKGERKRKHEDSDSDEYSDFDDDELEQLGQSASSGEESENIDDDEEEEVEKKLVQSKKPMKMKALPEPAVTTNSVDEEDVVEDFALSDYE</sequence>
<comment type="subcellular location">
    <subcellularLocation>
        <location evidence="1">Nucleus</location>
    </subcellularLocation>
</comment>
<protein>
    <submittedName>
        <fullName evidence="5">Uncharacterized protein</fullName>
    </submittedName>
</protein>
<evidence type="ECO:0000256" key="3">
    <source>
        <dbReference type="ARBA" id="ARBA00023242"/>
    </source>
</evidence>
<evidence type="ECO:0000256" key="1">
    <source>
        <dbReference type="ARBA" id="ARBA00004123"/>
    </source>
</evidence>
<evidence type="ECO:0000256" key="4">
    <source>
        <dbReference type="SAM" id="MobiDB-lite"/>
    </source>
</evidence>
<feature type="compositionally biased region" description="Basic and acidic residues" evidence="4">
    <location>
        <begin position="134"/>
        <end position="147"/>
    </location>
</feature>
<comment type="similarity">
    <text evidence="2">Belongs to the NOC2 family.</text>
</comment>
<proteinExistence type="inferred from homology"/>
<reference evidence="5" key="1">
    <citation type="submission" date="2014-12" db="EMBL/GenBank/DDBJ databases">
        <title>Insight into the proteome of Arion vulgaris.</title>
        <authorList>
            <person name="Aradska J."/>
            <person name="Bulat T."/>
            <person name="Smidak R."/>
            <person name="Sarate P."/>
            <person name="Gangsoo J."/>
            <person name="Sialana F."/>
            <person name="Bilban M."/>
            <person name="Lubec G."/>
        </authorList>
    </citation>
    <scope>NUCLEOTIDE SEQUENCE</scope>
    <source>
        <tissue evidence="5">Skin</tissue>
    </source>
</reference>